<dbReference type="AlphaFoldDB" id="A0A7W8QKU4"/>
<accession>A0A7W8QKU4</accession>
<dbReference type="EMBL" id="JACHDB010000001">
    <property type="protein sequence ID" value="MBB5431346.1"/>
    <property type="molecule type" value="Genomic_DNA"/>
</dbReference>
<keyword evidence="2" id="KW-1185">Reference proteome</keyword>
<evidence type="ECO:0000313" key="1">
    <source>
        <dbReference type="EMBL" id="MBB5431346.1"/>
    </source>
</evidence>
<comment type="caution">
    <text evidence="1">The sequence shown here is derived from an EMBL/GenBank/DDBJ whole genome shotgun (WGS) entry which is preliminary data.</text>
</comment>
<protein>
    <recommendedName>
        <fullName evidence="3">HK97 gp10 family phage protein</fullName>
    </recommendedName>
</protein>
<dbReference type="InterPro" id="IPR010064">
    <property type="entry name" value="HK97-gp10_tail"/>
</dbReference>
<name>A0A7W8QKU4_9ACTN</name>
<evidence type="ECO:0008006" key="3">
    <source>
        <dbReference type="Google" id="ProtNLM"/>
    </source>
</evidence>
<proteinExistence type="predicted"/>
<dbReference type="RefSeq" id="WP_184390937.1">
    <property type="nucleotide sequence ID" value="NZ_JACHDB010000001.1"/>
</dbReference>
<dbReference type="Proteomes" id="UP000572635">
    <property type="component" value="Unassembled WGS sequence"/>
</dbReference>
<dbReference type="Pfam" id="PF04883">
    <property type="entry name" value="HK97-gp10_like"/>
    <property type="match status" value="1"/>
</dbReference>
<reference evidence="1 2" key="1">
    <citation type="submission" date="2020-08" db="EMBL/GenBank/DDBJ databases">
        <title>Sequencing the genomes of 1000 actinobacteria strains.</title>
        <authorList>
            <person name="Klenk H.-P."/>
        </authorList>
    </citation>
    <scope>NUCLEOTIDE SEQUENCE [LARGE SCALE GENOMIC DNA]</scope>
    <source>
        <strain evidence="1 2">DSM 44551</strain>
    </source>
</reference>
<sequence>MGRVSLNQKVINSLGSWGPVDRDMRRRADRVASAARGRGPIDTGEYVSSIGVERLPRHGYRITASAAHAAYVEFGTRPHEIRPRVKKALWWEGAPHPVARVWHPGTTATHNMAEALELGARGRTHT</sequence>
<evidence type="ECO:0000313" key="2">
    <source>
        <dbReference type="Proteomes" id="UP000572635"/>
    </source>
</evidence>
<gene>
    <name evidence="1" type="ORF">HDA36_001430</name>
</gene>
<organism evidence="1 2">
    <name type="scientific">Nocardiopsis composta</name>
    <dbReference type="NCBI Taxonomy" id="157465"/>
    <lineage>
        <taxon>Bacteria</taxon>
        <taxon>Bacillati</taxon>
        <taxon>Actinomycetota</taxon>
        <taxon>Actinomycetes</taxon>
        <taxon>Streptosporangiales</taxon>
        <taxon>Nocardiopsidaceae</taxon>
        <taxon>Nocardiopsis</taxon>
    </lineage>
</organism>